<organism evidence="1 2">
    <name type="scientific">Limosa lapponica baueri</name>
    <dbReference type="NCBI Taxonomy" id="1758121"/>
    <lineage>
        <taxon>Eukaryota</taxon>
        <taxon>Metazoa</taxon>
        <taxon>Chordata</taxon>
        <taxon>Craniata</taxon>
        <taxon>Vertebrata</taxon>
        <taxon>Euteleostomi</taxon>
        <taxon>Archelosauria</taxon>
        <taxon>Archosauria</taxon>
        <taxon>Dinosauria</taxon>
        <taxon>Saurischia</taxon>
        <taxon>Theropoda</taxon>
        <taxon>Coelurosauria</taxon>
        <taxon>Aves</taxon>
        <taxon>Neognathae</taxon>
        <taxon>Neoaves</taxon>
        <taxon>Charadriiformes</taxon>
        <taxon>Scolopacidae</taxon>
        <taxon>Limosa</taxon>
    </lineage>
</organism>
<dbReference type="Proteomes" id="UP000233556">
    <property type="component" value="Unassembled WGS sequence"/>
</dbReference>
<keyword evidence="2" id="KW-1185">Reference proteome</keyword>
<gene>
    <name evidence="1" type="ORF">llap_11813</name>
</gene>
<dbReference type="EMBL" id="KZ506941">
    <property type="protein sequence ID" value="PKU37883.1"/>
    <property type="molecule type" value="Genomic_DNA"/>
</dbReference>
<reference evidence="2" key="1">
    <citation type="submission" date="2017-11" db="EMBL/GenBank/DDBJ databases">
        <authorList>
            <person name="Lima N.C."/>
            <person name="Parody-Merino A.M."/>
            <person name="Battley P.F."/>
            <person name="Fidler A.E."/>
            <person name="Prosdocimi F."/>
        </authorList>
    </citation>
    <scope>NUCLEOTIDE SEQUENCE [LARGE SCALE GENOMIC DNA]</scope>
</reference>
<name>A0A2I0TVY7_LIMLA</name>
<proteinExistence type="predicted"/>
<dbReference type="AlphaFoldDB" id="A0A2I0TVY7"/>
<sequence length="68" mass="7767">MLLFVITNRITAERIAEPLLICGFGLRHHSPSNGNPQTFHLIDMQYRFTQVYVALLPGDIEGWRSLPT</sequence>
<evidence type="ECO:0000313" key="2">
    <source>
        <dbReference type="Proteomes" id="UP000233556"/>
    </source>
</evidence>
<accession>A0A2I0TVY7</accession>
<evidence type="ECO:0000313" key="1">
    <source>
        <dbReference type="EMBL" id="PKU37883.1"/>
    </source>
</evidence>
<protein>
    <submittedName>
        <fullName evidence="1">Uncharacterized protein</fullName>
    </submittedName>
</protein>
<reference evidence="2" key="2">
    <citation type="submission" date="2017-12" db="EMBL/GenBank/DDBJ databases">
        <title>Genome sequence of the Bar-tailed Godwit (Limosa lapponica baueri).</title>
        <authorList>
            <person name="Lima N.C.B."/>
            <person name="Parody-Merino A.M."/>
            <person name="Battley P.F."/>
            <person name="Fidler A.E."/>
            <person name="Prosdocimi F."/>
        </authorList>
    </citation>
    <scope>NUCLEOTIDE SEQUENCE [LARGE SCALE GENOMIC DNA]</scope>
</reference>